<feature type="transmembrane region" description="Helical" evidence="7">
    <location>
        <begin position="21"/>
        <end position="42"/>
    </location>
</feature>
<dbReference type="GO" id="GO:0042910">
    <property type="term" value="F:xenobiotic transmembrane transporter activity"/>
    <property type="evidence" value="ECO:0007669"/>
    <property type="project" value="InterPro"/>
</dbReference>
<evidence type="ECO:0000256" key="3">
    <source>
        <dbReference type="ARBA" id="ARBA00022475"/>
    </source>
</evidence>
<sequence length="451" mass="47624">MSGDFKKVQTGDFLSGPILPPLISFAIPLLLSLLLQALYGGVDLAVVGQFSPPASSSAVATGSQVMQTLTGLITGLTMGVTVLVGKAMGAQDREGAGQVVAGQIKLFFLVAAVLTGGMILLAPQIATALNVPEAARGETIRYIRICSGGIVFITAYNGISGIFRGIGNSRSPFLFVLVACCLNIVLDLLFVGVFQMHASGAALATILAQAASVGFSLNYIRRHPLPFPVKGILRSSGGSVGRILKVGSPIALQDFLTNMSFLIITGIINTLGVAASAGVGIAEKLFIFLAIVPMSFMSALSTFVAQNMGAGKPERANKALFQAMGISFCFGVVMFLLTFFAGGWLASLFSRDPQVIEAAREYLRGSSFEYLMVSVTFCFLGYFNGREHTTFVMAQGLLAAFLIRIPLSYVLSRVPGAGMFRISLAVPASALVNLLLCVGYFLLLARKRRAK</sequence>
<dbReference type="PANTHER" id="PTHR43549">
    <property type="entry name" value="MULTIDRUG RESISTANCE PROTEIN YPNP-RELATED"/>
    <property type="match status" value="1"/>
</dbReference>
<keyword evidence="5 7" id="KW-1133">Transmembrane helix</keyword>
<dbReference type="InterPro" id="IPR048279">
    <property type="entry name" value="MdtK-like"/>
</dbReference>
<evidence type="ECO:0000313" key="8">
    <source>
        <dbReference type="EMBL" id="HIQ68178.1"/>
    </source>
</evidence>
<proteinExistence type="predicted"/>
<feature type="transmembrane region" description="Helical" evidence="7">
    <location>
        <begin position="141"/>
        <end position="159"/>
    </location>
</feature>
<dbReference type="CDD" id="cd13138">
    <property type="entry name" value="MATE_yoeA_like"/>
    <property type="match status" value="1"/>
</dbReference>
<dbReference type="AlphaFoldDB" id="A0A9D1CML9"/>
<name>A0A9D1CML9_9FIRM</name>
<feature type="transmembrane region" description="Helical" evidence="7">
    <location>
        <begin position="200"/>
        <end position="220"/>
    </location>
</feature>
<dbReference type="EMBL" id="DVFK01000089">
    <property type="protein sequence ID" value="HIQ68178.1"/>
    <property type="molecule type" value="Genomic_DNA"/>
</dbReference>
<feature type="transmembrane region" description="Helical" evidence="7">
    <location>
        <begin position="424"/>
        <end position="445"/>
    </location>
</feature>
<feature type="transmembrane region" description="Helical" evidence="7">
    <location>
        <begin position="367"/>
        <end position="384"/>
    </location>
</feature>
<evidence type="ECO:0000256" key="7">
    <source>
        <dbReference type="SAM" id="Phobius"/>
    </source>
</evidence>
<dbReference type="InterPro" id="IPR052031">
    <property type="entry name" value="Membrane_Transporter-Flippase"/>
</dbReference>
<feature type="transmembrane region" description="Helical" evidence="7">
    <location>
        <begin position="106"/>
        <end position="129"/>
    </location>
</feature>
<dbReference type="Proteomes" id="UP000886796">
    <property type="component" value="Unassembled WGS sequence"/>
</dbReference>
<feature type="transmembrane region" description="Helical" evidence="7">
    <location>
        <begin position="255"/>
        <end position="279"/>
    </location>
</feature>
<feature type="transmembrane region" description="Helical" evidence="7">
    <location>
        <begin position="171"/>
        <end position="194"/>
    </location>
</feature>
<feature type="transmembrane region" description="Helical" evidence="7">
    <location>
        <begin position="326"/>
        <end position="347"/>
    </location>
</feature>
<keyword evidence="2" id="KW-0813">Transport</keyword>
<evidence type="ECO:0000256" key="2">
    <source>
        <dbReference type="ARBA" id="ARBA00022448"/>
    </source>
</evidence>
<evidence type="ECO:0000256" key="4">
    <source>
        <dbReference type="ARBA" id="ARBA00022692"/>
    </source>
</evidence>
<dbReference type="NCBIfam" id="TIGR00797">
    <property type="entry name" value="matE"/>
    <property type="match status" value="1"/>
</dbReference>
<dbReference type="PIRSF" id="PIRSF006603">
    <property type="entry name" value="DinF"/>
    <property type="match status" value="1"/>
</dbReference>
<feature type="transmembrane region" description="Helical" evidence="7">
    <location>
        <begin position="62"/>
        <end position="85"/>
    </location>
</feature>
<feature type="transmembrane region" description="Helical" evidence="7">
    <location>
        <begin position="285"/>
        <end position="305"/>
    </location>
</feature>
<dbReference type="InterPro" id="IPR002528">
    <property type="entry name" value="MATE_fam"/>
</dbReference>
<keyword evidence="4 7" id="KW-0812">Transmembrane</keyword>
<dbReference type="Pfam" id="PF01554">
    <property type="entry name" value="MatE"/>
    <property type="match status" value="2"/>
</dbReference>
<reference evidence="8" key="1">
    <citation type="submission" date="2020-10" db="EMBL/GenBank/DDBJ databases">
        <authorList>
            <person name="Gilroy R."/>
        </authorList>
    </citation>
    <scope>NUCLEOTIDE SEQUENCE</scope>
    <source>
        <strain evidence="8">13361</strain>
    </source>
</reference>
<evidence type="ECO:0000256" key="1">
    <source>
        <dbReference type="ARBA" id="ARBA00004651"/>
    </source>
</evidence>
<dbReference type="GO" id="GO:0005886">
    <property type="term" value="C:plasma membrane"/>
    <property type="evidence" value="ECO:0007669"/>
    <property type="project" value="UniProtKB-SubCell"/>
</dbReference>
<evidence type="ECO:0000256" key="6">
    <source>
        <dbReference type="ARBA" id="ARBA00023136"/>
    </source>
</evidence>
<gene>
    <name evidence="8" type="ORF">IAB74_06695</name>
</gene>
<feature type="transmembrane region" description="Helical" evidence="7">
    <location>
        <begin position="391"/>
        <end position="412"/>
    </location>
</feature>
<keyword evidence="6 7" id="KW-0472">Membrane</keyword>
<comment type="caution">
    <text evidence="8">The sequence shown here is derived from an EMBL/GenBank/DDBJ whole genome shotgun (WGS) entry which is preliminary data.</text>
</comment>
<evidence type="ECO:0000313" key="9">
    <source>
        <dbReference type="Proteomes" id="UP000886796"/>
    </source>
</evidence>
<comment type="subcellular location">
    <subcellularLocation>
        <location evidence="1">Cell membrane</location>
        <topology evidence="1">Multi-pass membrane protein</topology>
    </subcellularLocation>
</comment>
<protein>
    <submittedName>
        <fullName evidence="8">MATE family efflux transporter</fullName>
    </submittedName>
</protein>
<evidence type="ECO:0000256" key="5">
    <source>
        <dbReference type="ARBA" id="ARBA00022989"/>
    </source>
</evidence>
<organism evidence="8 9">
    <name type="scientific">Candidatus Faecousia excrementigallinarum</name>
    <dbReference type="NCBI Taxonomy" id="2840806"/>
    <lineage>
        <taxon>Bacteria</taxon>
        <taxon>Bacillati</taxon>
        <taxon>Bacillota</taxon>
        <taxon>Clostridia</taxon>
        <taxon>Eubacteriales</taxon>
        <taxon>Oscillospiraceae</taxon>
        <taxon>Faecousia</taxon>
    </lineage>
</organism>
<dbReference type="PANTHER" id="PTHR43549:SF3">
    <property type="entry name" value="MULTIDRUG RESISTANCE PROTEIN YPNP-RELATED"/>
    <property type="match status" value="1"/>
</dbReference>
<dbReference type="GO" id="GO:0015297">
    <property type="term" value="F:antiporter activity"/>
    <property type="evidence" value="ECO:0007669"/>
    <property type="project" value="InterPro"/>
</dbReference>
<reference evidence="8" key="2">
    <citation type="journal article" date="2021" name="PeerJ">
        <title>Extensive microbial diversity within the chicken gut microbiome revealed by metagenomics and culture.</title>
        <authorList>
            <person name="Gilroy R."/>
            <person name="Ravi A."/>
            <person name="Getino M."/>
            <person name="Pursley I."/>
            <person name="Horton D.L."/>
            <person name="Alikhan N.F."/>
            <person name="Baker D."/>
            <person name="Gharbi K."/>
            <person name="Hall N."/>
            <person name="Watson M."/>
            <person name="Adriaenssens E.M."/>
            <person name="Foster-Nyarko E."/>
            <person name="Jarju S."/>
            <person name="Secka A."/>
            <person name="Antonio M."/>
            <person name="Oren A."/>
            <person name="Chaudhuri R.R."/>
            <person name="La Ragione R."/>
            <person name="Hildebrand F."/>
            <person name="Pallen M.J."/>
        </authorList>
    </citation>
    <scope>NUCLEOTIDE SEQUENCE</scope>
    <source>
        <strain evidence="8">13361</strain>
    </source>
</reference>
<keyword evidence="3" id="KW-1003">Cell membrane</keyword>
<accession>A0A9D1CML9</accession>